<accession>A0AAE0TL74</accession>
<feature type="chain" id="PRO_5042219633" evidence="1">
    <location>
        <begin position="24"/>
        <end position="86"/>
    </location>
</feature>
<keyword evidence="1" id="KW-0732">Signal</keyword>
<dbReference type="AlphaFoldDB" id="A0AAE0TL74"/>
<keyword evidence="3" id="KW-1185">Reference proteome</keyword>
<evidence type="ECO:0000313" key="2">
    <source>
        <dbReference type="EMBL" id="KAK3612456.1"/>
    </source>
</evidence>
<dbReference type="EMBL" id="JAEAOA010001901">
    <property type="protein sequence ID" value="KAK3612456.1"/>
    <property type="molecule type" value="Genomic_DNA"/>
</dbReference>
<name>A0AAE0TL74_9BIVA</name>
<evidence type="ECO:0000313" key="3">
    <source>
        <dbReference type="Proteomes" id="UP001195483"/>
    </source>
</evidence>
<reference evidence="2" key="3">
    <citation type="submission" date="2023-05" db="EMBL/GenBank/DDBJ databases">
        <authorList>
            <person name="Smith C.H."/>
        </authorList>
    </citation>
    <scope>NUCLEOTIDE SEQUENCE</scope>
    <source>
        <strain evidence="2">CHS0354</strain>
        <tissue evidence="2">Mantle</tissue>
    </source>
</reference>
<organism evidence="2 3">
    <name type="scientific">Potamilus streckersoni</name>
    <dbReference type="NCBI Taxonomy" id="2493646"/>
    <lineage>
        <taxon>Eukaryota</taxon>
        <taxon>Metazoa</taxon>
        <taxon>Spiralia</taxon>
        <taxon>Lophotrochozoa</taxon>
        <taxon>Mollusca</taxon>
        <taxon>Bivalvia</taxon>
        <taxon>Autobranchia</taxon>
        <taxon>Heteroconchia</taxon>
        <taxon>Palaeoheterodonta</taxon>
        <taxon>Unionida</taxon>
        <taxon>Unionoidea</taxon>
        <taxon>Unionidae</taxon>
        <taxon>Ambleminae</taxon>
        <taxon>Lampsilini</taxon>
        <taxon>Potamilus</taxon>
    </lineage>
</organism>
<reference evidence="2" key="2">
    <citation type="journal article" date="2021" name="Genome Biol. Evol.">
        <title>Developing a high-quality reference genome for a parasitic bivalve with doubly uniparental inheritance (Bivalvia: Unionida).</title>
        <authorList>
            <person name="Smith C.H."/>
        </authorList>
    </citation>
    <scope>NUCLEOTIDE SEQUENCE</scope>
    <source>
        <strain evidence="2">CHS0354</strain>
        <tissue evidence="2">Mantle</tissue>
    </source>
</reference>
<comment type="caution">
    <text evidence="2">The sequence shown here is derived from an EMBL/GenBank/DDBJ whole genome shotgun (WGS) entry which is preliminary data.</text>
</comment>
<protein>
    <submittedName>
        <fullName evidence="2">Uncharacterized protein</fullName>
    </submittedName>
</protein>
<feature type="signal peptide" evidence="1">
    <location>
        <begin position="1"/>
        <end position="23"/>
    </location>
</feature>
<evidence type="ECO:0000256" key="1">
    <source>
        <dbReference type="SAM" id="SignalP"/>
    </source>
</evidence>
<gene>
    <name evidence="2" type="ORF">CHS0354_032070</name>
</gene>
<dbReference type="Proteomes" id="UP001195483">
    <property type="component" value="Unassembled WGS sequence"/>
</dbReference>
<reference evidence="2" key="1">
    <citation type="journal article" date="2021" name="Genome Biol. Evol.">
        <title>A High-Quality Reference Genome for a Parasitic Bivalve with Doubly Uniparental Inheritance (Bivalvia: Unionida).</title>
        <authorList>
            <person name="Smith C.H."/>
        </authorList>
    </citation>
    <scope>NUCLEOTIDE SEQUENCE</scope>
    <source>
        <strain evidence="2">CHS0354</strain>
    </source>
</reference>
<sequence>MEVWKSLLKCIELMILAGQSSVGGNIDNEHNVTAVRRQVDLLIAVDIRNFEVEDRLGRIRRRVAIDYSSLTVDWAGFSCEDLEKPR</sequence>
<proteinExistence type="predicted"/>